<reference evidence="2" key="1">
    <citation type="submission" date="2024-02" db="EMBL/GenBank/DDBJ databases">
        <authorList>
            <consortium name="ELIXIR-Norway"/>
            <consortium name="Elixir Norway"/>
        </authorList>
    </citation>
    <scope>NUCLEOTIDE SEQUENCE</scope>
</reference>
<sequence>MPKGVDASTSDSDTDTDNNEHYDGGPHQVKQIDDEEEFRDTKFEDLVMLEGPEQILQLILQEQVVGFMGEEITDVDDYVD</sequence>
<feature type="region of interest" description="Disordered" evidence="1">
    <location>
        <begin position="1"/>
        <end position="36"/>
    </location>
</feature>
<evidence type="ECO:0000256" key="1">
    <source>
        <dbReference type="SAM" id="MobiDB-lite"/>
    </source>
</evidence>
<accession>A0ABP0U9F6</accession>
<organism evidence="2 3">
    <name type="scientific">Sphagnum troendelagicum</name>
    <dbReference type="NCBI Taxonomy" id="128251"/>
    <lineage>
        <taxon>Eukaryota</taxon>
        <taxon>Viridiplantae</taxon>
        <taxon>Streptophyta</taxon>
        <taxon>Embryophyta</taxon>
        <taxon>Bryophyta</taxon>
        <taxon>Sphagnophytina</taxon>
        <taxon>Sphagnopsida</taxon>
        <taxon>Sphagnales</taxon>
        <taxon>Sphagnaceae</taxon>
        <taxon>Sphagnum</taxon>
    </lineage>
</organism>
<proteinExistence type="predicted"/>
<dbReference type="EMBL" id="OZ019894">
    <property type="protein sequence ID" value="CAK9215781.1"/>
    <property type="molecule type" value="Genomic_DNA"/>
</dbReference>
<gene>
    <name evidence="2" type="ORF">CSSPTR1EN2_LOCUS12930</name>
</gene>
<protein>
    <submittedName>
        <fullName evidence="2">Uncharacterized protein</fullName>
    </submittedName>
</protein>
<evidence type="ECO:0000313" key="3">
    <source>
        <dbReference type="Proteomes" id="UP001497512"/>
    </source>
</evidence>
<name>A0ABP0U9F6_9BRYO</name>
<dbReference type="Proteomes" id="UP001497512">
    <property type="component" value="Chromosome 2"/>
</dbReference>
<keyword evidence="3" id="KW-1185">Reference proteome</keyword>
<evidence type="ECO:0000313" key="2">
    <source>
        <dbReference type="EMBL" id="CAK9215781.1"/>
    </source>
</evidence>